<organism evidence="3 4">
    <name type="scientific">Kitasatospora aburaviensis</name>
    <dbReference type="NCBI Taxonomy" id="67265"/>
    <lineage>
        <taxon>Bacteria</taxon>
        <taxon>Bacillati</taxon>
        <taxon>Actinomycetota</taxon>
        <taxon>Actinomycetes</taxon>
        <taxon>Kitasatosporales</taxon>
        <taxon>Streptomycetaceae</taxon>
        <taxon>Kitasatospora</taxon>
    </lineage>
</organism>
<dbReference type="Gene3D" id="1.10.101.10">
    <property type="entry name" value="PGBD-like superfamily/PGBD"/>
    <property type="match status" value="1"/>
</dbReference>
<dbReference type="Proteomes" id="UP001596067">
    <property type="component" value="Unassembled WGS sequence"/>
</dbReference>
<name>A0ABW1F6N0_9ACTN</name>
<keyword evidence="1" id="KW-0732">Signal</keyword>
<proteinExistence type="predicted"/>
<feature type="domain" description="Peptidoglycan binding-like" evidence="2">
    <location>
        <begin position="41"/>
        <end position="104"/>
    </location>
</feature>
<dbReference type="RefSeq" id="WP_313767036.1">
    <property type="nucleotide sequence ID" value="NZ_BAAAVH010000020.1"/>
</dbReference>
<dbReference type="Pfam" id="PF01471">
    <property type="entry name" value="PG_binding_1"/>
    <property type="match status" value="1"/>
</dbReference>
<evidence type="ECO:0000259" key="2">
    <source>
        <dbReference type="Pfam" id="PF01471"/>
    </source>
</evidence>
<evidence type="ECO:0000313" key="4">
    <source>
        <dbReference type="Proteomes" id="UP001596067"/>
    </source>
</evidence>
<comment type="caution">
    <text evidence="3">The sequence shown here is derived from an EMBL/GenBank/DDBJ whole genome shotgun (WGS) entry which is preliminary data.</text>
</comment>
<dbReference type="EMBL" id="JBHSOD010000059">
    <property type="protein sequence ID" value="MFC5889557.1"/>
    <property type="molecule type" value="Genomic_DNA"/>
</dbReference>
<dbReference type="InterPro" id="IPR036366">
    <property type="entry name" value="PGBDSf"/>
</dbReference>
<feature type="signal peptide" evidence="1">
    <location>
        <begin position="1"/>
        <end position="29"/>
    </location>
</feature>
<keyword evidence="4" id="KW-1185">Reference proteome</keyword>
<feature type="chain" id="PRO_5047461491" evidence="1">
    <location>
        <begin position="30"/>
        <end position="140"/>
    </location>
</feature>
<evidence type="ECO:0000256" key="1">
    <source>
        <dbReference type="SAM" id="SignalP"/>
    </source>
</evidence>
<dbReference type="InterPro" id="IPR002477">
    <property type="entry name" value="Peptidoglycan-bd-like"/>
</dbReference>
<dbReference type="InterPro" id="IPR036365">
    <property type="entry name" value="PGBD-like_sf"/>
</dbReference>
<gene>
    <name evidence="3" type="ORF">ACFP0N_31780</name>
</gene>
<reference evidence="4" key="1">
    <citation type="journal article" date="2019" name="Int. J. Syst. Evol. Microbiol.">
        <title>The Global Catalogue of Microorganisms (GCM) 10K type strain sequencing project: providing services to taxonomists for standard genome sequencing and annotation.</title>
        <authorList>
            <consortium name="The Broad Institute Genomics Platform"/>
            <consortium name="The Broad Institute Genome Sequencing Center for Infectious Disease"/>
            <person name="Wu L."/>
            <person name="Ma J."/>
        </authorList>
    </citation>
    <scope>NUCLEOTIDE SEQUENCE [LARGE SCALE GENOMIC DNA]</scope>
    <source>
        <strain evidence="4">CGMCC 4.1469</strain>
    </source>
</reference>
<evidence type="ECO:0000313" key="3">
    <source>
        <dbReference type="EMBL" id="MFC5889557.1"/>
    </source>
</evidence>
<accession>A0ABW1F6N0</accession>
<sequence>MRKPWALRAATLTAGAGAALALTVGSAGAATAPTTVKLGDTGPAVTCIQQALNYSISSGLAVSGSYDQATADAVAKFQPLNHVFIKNSQLPATGIVDAATGDKLYQTVWYDFMLVNPGDNTGRRAWISGSCPTLIPRLPR</sequence>
<dbReference type="SUPFAM" id="SSF47090">
    <property type="entry name" value="PGBD-like"/>
    <property type="match status" value="1"/>
</dbReference>
<protein>
    <submittedName>
        <fullName evidence="3">Peptidoglycan-binding domain-containing protein</fullName>
    </submittedName>
</protein>